<dbReference type="RefSeq" id="WP_170882060.1">
    <property type="nucleotide sequence ID" value="NZ_JABEYA020000001.1"/>
</dbReference>
<gene>
    <name evidence="2" type="ORF">QWZ16_11885</name>
</gene>
<dbReference type="InterPro" id="IPR012924">
    <property type="entry name" value="TfuA_core"/>
</dbReference>
<proteinExistence type="predicted"/>
<organism evidence="2 3">
    <name type="scientific">Vibrio ostreicida</name>
    <dbReference type="NCBI Taxonomy" id="526588"/>
    <lineage>
        <taxon>Bacteria</taxon>
        <taxon>Pseudomonadati</taxon>
        <taxon>Pseudomonadota</taxon>
        <taxon>Gammaproteobacteria</taxon>
        <taxon>Vibrionales</taxon>
        <taxon>Vibrionaceae</taxon>
        <taxon>Vibrio</taxon>
    </lineage>
</organism>
<evidence type="ECO:0000313" key="3">
    <source>
        <dbReference type="Proteomes" id="UP001238540"/>
    </source>
</evidence>
<protein>
    <submittedName>
        <fullName evidence="2">TfuA-like protein</fullName>
    </submittedName>
</protein>
<comment type="caution">
    <text evidence="2">The sequence shown here is derived from an EMBL/GenBank/DDBJ whole genome shotgun (WGS) entry which is preliminary data.</text>
</comment>
<reference evidence="3" key="1">
    <citation type="journal article" date="2019" name="Int. J. Syst. Evol. Microbiol.">
        <title>The Global Catalogue of Microorganisms (GCM) 10K type strain sequencing project: providing services to taxonomists for standard genome sequencing and annotation.</title>
        <authorList>
            <consortium name="The Broad Institute Genomics Platform"/>
            <consortium name="The Broad Institute Genome Sequencing Center for Infectious Disease"/>
            <person name="Wu L."/>
            <person name="Ma J."/>
        </authorList>
    </citation>
    <scope>NUCLEOTIDE SEQUENCE [LARGE SCALE GENOMIC DNA]</scope>
    <source>
        <strain evidence="3">CECT 7398</strain>
    </source>
</reference>
<evidence type="ECO:0000259" key="1">
    <source>
        <dbReference type="Pfam" id="PF07812"/>
    </source>
</evidence>
<accession>A0ABT8BWE2</accession>
<feature type="domain" description="TfuA-like core" evidence="1">
    <location>
        <begin position="48"/>
        <end position="163"/>
    </location>
</feature>
<dbReference type="Pfam" id="PF07812">
    <property type="entry name" value="TfuA"/>
    <property type="match status" value="1"/>
</dbReference>
<name>A0ABT8BWE2_9VIBR</name>
<evidence type="ECO:0000313" key="2">
    <source>
        <dbReference type="EMBL" id="MDN3610405.1"/>
    </source>
</evidence>
<dbReference type="EMBL" id="JAUFQC010000001">
    <property type="protein sequence ID" value="MDN3610405.1"/>
    <property type="molecule type" value="Genomic_DNA"/>
</dbReference>
<dbReference type="Proteomes" id="UP001238540">
    <property type="component" value="Unassembled WGS sequence"/>
</dbReference>
<sequence length="221" mass="24216">MAIIFIGPSLPNGEVANWANAGIEIRPPIERGDLEDISASDSPVCIIDGVFQNTLAITAREIARALKKGVRIYGSSSMGALRAAECAPIGMTGVGKIFEHYRSGEYQSDADVALTYDPISFDNITTPLVNIKYGFAQAEKAGVINHRQRAQLIRLAKGIHFSELTYEHVITLAAPHCDRHEITSLKQFIKDNQLALDLKRQDALQLIAIINNESTFIKQLG</sequence>
<keyword evidence="3" id="KW-1185">Reference proteome</keyword>